<dbReference type="AlphaFoldDB" id="A0A8T0L2M7"/>
<evidence type="ECO:0000313" key="2">
    <source>
        <dbReference type="EMBL" id="KAG2405821.1"/>
    </source>
</evidence>
<feature type="binding site" evidence="1">
    <location>
        <position position="140"/>
    </location>
    <ligand>
        <name>Zn(2+)</name>
        <dbReference type="ChEBI" id="CHEBI:29105"/>
    </ligand>
</feature>
<dbReference type="GO" id="GO:0005886">
    <property type="term" value="C:plasma membrane"/>
    <property type="evidence" value="ECO:0007669"/>
    <property type="project" value="TreeGrafter"/>
</dbReference>
<dbReference type="Pfam" id="PF05147">
    <property type="entry name" value="LANC_like"/>
    <property type="match status" value="1"/>
</dbReference>
<sequence length="191" mass="19203">MGFQECLVFGAGGRTRSEYGGVRGGVGNGGGVGDGSGSGVGGGVDNGGGVGGGMGSGVGGGHKGGVRGGGTGGGAGAGKGGGVGGGVDEDYTCVMDMELKPDEVEDVKGTLKYMISNQFSNGNYPASEDDRKSDVLVHWCHGAPGITLTLVKAAKLYVSGIHKFLEVKNSWMQLWKQERAHKMISEIGDGY</sequence>
<dbReference type="InterPro" id="IPR007822">
    <property type="entry name" value="LANC-like"/>
</dbReference>
<dbReference type="SUPFAM" id="SSF158745">
    <property type="entry name" value="LanC-like"/>
    <property type="match status" value="1"/>
</dbReference>
<protein>
    <submittedName>
        <fullName evidence="2">LanC-like protein</fullName>
    </submittedName>
</protein>
<evidence type="ECO:0000256" key="1">
    <source>
        <dbReference type="PIRSR" id="PIRSR607822-1"/>
    </source>
</evidence>
<dbReference type="GO" id="GO:0046872">
    <property type="term" value="F:metal ion binding"/>
    <property type="evidence" value="ECO:0007669"/>
    <property type="project" value="UniProtKB-KW"/>
</dbReference>
<dbReference type="PANTHER" id="PTHR12736:SF22">
    <property type="entry name" value="LANC-LIKE PROTEIN GCL2"/>
    <property type="match status" value="1"/>
</dbReference>
<dbReference type="Proteomes" id="UP000743370">
    <property type="component" value="Unassembled WGS sequence"/>
</dbReference>
<dbReference type="EMBL" id="JABFOF010000002">
    <property type="protein sequence ID" value="KAG2405821.1"/>
    <property type="molecule type" value="Genomic_DNA"/>
</dbReference>
<keyword evidence="1" id="KW-0862">Zinc</keyword>
<dbReference type="PANTHER" id="PTHR12736">
    <property type="entry name" value="LANC-LIKE PROTEIN"/>
    <property type="match status" value="1"/>
</dbReference>
<name>A0A8T0L2M7_PHAAN</name>
<comment type="caution">
    <text evidence="2">The sequence shown here is derived from an EMBL/GenBank/DDBJ whole genome shotgun (WGS) entry which is preliminary data.</text>
</comment>
<gene>
    <name evidence="2" type="ORF">HKW66_Vig0050760</name>
</gene>
<evidence type="ECO:0000313" key="3">
    <source>
        <dbReference type="Proteomes" id="UP000743370"/>
    </source>
</evidence>
<accession>A0A8T0L2M7</accession>
<keyword evidence="1" id="KW-0479">Metal-binding</keyword>
<dbReference type="InterPro" id="IPR012341">
    <property type="entry name" value="6hp_glycosidase-like_sf"/>
</dbReference>
<dbReference type="GO" id="GO:0005975">
    <property type="term" value="P:carbohydrate metabolic process"/>
    <property type="evidence" value="ECO:0007669"/>
    <property type="project" value="InterPro"/>
</dbReference>
<dbReference type="GO" id="GO:0031179">
    <property type="term" value="P:peptide modification"/>
    <property type="evidence" value="ECO:0007669"/>
    <property type="project" value="InterPro"/>
</dbReference>
<organism evidence="2 3">
    <name type="scientific">Phaseolus angularis</name>
    <name type="common">Azuki bean</name>
    <name type="synonym">Vigna angularis</name>
    <dbReference type="NCBI Taxonomy" id="3914"/>
    <lineage>
        <taxon>Eukaryota</taxon>
        <taxon>Viridiplantae</taxon>
        <taxon>Streptophyta</taxon>
        <taxon>Embryophyta</taxon>
        <taxon>Tracheophyta</taxon>
        <taxon>Spermatophyta</taxon>
        <taxon>Magnoliopsida</taxon>
        <taxon>eudicotyledons</taxon>
        <taxon>Gunneridae</taxon>
        <taxon>Pentapetalae</taxon>
        <taxon>rosids</taxon>
        <taxon>fabids</taxon>
        <taxon>Fabales</taxon>
        <taxon>Fabaceae</taxon>
        <taxon>Papilionoideae</taxon>
        <taxon>50 kb inversion clade</taxon>
        <taxon>NPAAA clade</taxon>
        <taxon>indigoferoid/millettioid clade</taxon>
        <taxon>Phaseoleae</taxon>
        <taxon>Vigna</taxon>
    </lineage>
</organism>
<dbReference type="Gene3D" id="1.50.10.10">
    <property type="match status" value="1"/>
</dbReference>
<proteinExistence type="predicted"/>
<reference evidence="2 3" key="1">
    <citation type="submission" date="2020-05" db="EMBL/GenBank/DDBJ databases">
        <title>Vigna angularis (adzuki bean) Var. LongXiaoDou No. 4 denovo assembly.</title>
        <authorList>
            <person name="Xiang H."/>
        </authorList>
    </citation>
    <scope>NUCLEOTIDE SEQUENCE [LARGE SCALE GENOMIC DNA]</scope>
    <source>
        <tissue evidence="2">Leaf</tissue>
    </source>
</reference>